<dbReference type="InterPro" id="IPR036047">
    <property type="entry name" value="F-box-like_dom_sf"/>
</dbReference>
<evidence type="ECO:0000313" key="3">
    <source>
        <dbReference type="EMBL" id="KAL0066933.1"/>
    </source>
</evidence>
<accession>A0ABR3A1N4</accession>
<feature type="domain" description="F-box" evidence="2">
    <location>
        <begin position="1"/>
        <end position="48"/>
    </location>
</feature>
<dbReference type="InterPro" id="IPR001810">
    <property type="entry name" value="F-box_dom"/>
</dbReference>
<feature type="signal peptide" evidence="1">
    <location>
        <begin position="1"/>
        <end position="24"/>
    </location>
</feature>
<keyword evidence="1" id="KW-0732">Signal</keyword>
<dbReference type="EMBL" id="JBBXMP010000030">
    <property type="protein sequence ID" value="KAL0066933.1"/>
    <property type="molecule type" value="Genomic_DNA"/>
</dbReference>
<evidence type="ECO:0000256" key="1">
    <source>
        <dbReference type="SAM" id="SignalP"/>
    </source>
</evidence>
<evidence type="ECO:0000259" key="2">
    <source>
        <dbReference type="PROSITE" id="PS50181"/>
    </source>
</evidence>
<dbReference type="Proteomes" id="UP001437256">
    <property type="component" value="Unassembled WGS sequence"/>
</dbReference>
<dbReference type="PROSITE" id="PS50181">
    <property type="entry name" value="FBOX"/>
    <property type="match status" value="1"/>
</dbReference>
<keyword evidence="4" id="KW-1185">Reference proteome</keyword>
<comment type="caution">
    <text evidence="3">The sequence shown here is derived from an EMBL/GenBank/DDBJ whole genome shotgun (WGS) entry which is preliminary data.</text>
</comment>
<evidence type="ECO:0000313" key="4">
    <source>
        <dbReference type="Proteomes" id="UP001437256"/>
    </source>
</evidence>
<reference evidence="3 4" key="1">
    <citation type="submission" date="2024-05" db="EMBL/GenBank/DDBJ databases">
        <title>A draft genome resource for the thread blight pathogen Marasmius tenuissimus strain MS-2.</title>
        <authorList>
            <person name="Yulfo-Soto G.E."/>
            <person name="Baruah I.K."/>
            <person name="Amoako-Attah I."/>
            <person name="Bukari Y."/>
            <person name="Meinhardt L.W."/>
            <person name="Bailey B.A."/>
            <person name="Cohen S.P."/>
        </authorList>
    </citation>
    <scope>NUCLEOTIDE SEQUENCE [LARGE SCALE GENOMIC DNA]</scope>
    <source>
        <strain evidence="3 4">MS-2</strain>
    </source>
</reference>
<dbReference type="SUPFAM" id="SSF81383">
    <property type="entry name" value="F-box domain"/>
    <property type="match status" value="1"/>
</dbReference>
<organism evidence="3 4">
    <name type="scientific">Marasmius tenuissimus</name>
    <dbReference type="NCBI Taxonomy" id="585030"/>
    <lineage>
        <taxon>Eukaryota</taxon>
        <taxon>Fungi</taxon>
        <taxon>Dikarya</taxon>
        <taxon>Basidiomycota</taxon>
        <taxon>Agaricomycotina</taxon>
        <taxon>Agaricomycetes</taxon>
        <taxon>Agaricomycetidae</taxon>
        <taxon>Agaricales</taxon>
        <taxon>Marasmiineae</taxon>
        <taxon>Marasmiaceae</taxon>
        <taxon>Marasmius</taxon>
    </lineage>
</organism>
<dbReference type="Pfam" id="PF00646">
    <property type="entry name" value="F-box"/>
    <property type="match status" value="1"/>
</dbReference>
<proteinExistence type="predicted"/>
<name>A0ABR3A1N4_9AGAR</name>
<feature type="chain" id="PRO_5046779418" description="F-box domain-containing protein" evidence="1">
    <location>
        <begin position="25"/>
        <end position="545"/>
    </location>
</feature>
<gene>
    <name evidence="3" type="ORF">AAF712_005922</name>
</gene>
<protein>
    <recommendedName>
        <fullName evidence="2">F-box domain-containing protein</fullName>
    </recommendedName>
</protein>
<sequence>MNFIELPSELLLAILSLLDGRSIAYSSQVNRFLHTLVTSSSILCYKQQLFIYKKDDNVSNCASVAEKLRLLKREESSWRHCQPGFHVKVPLTFNPGSVYDLASGVYILGEDGRQTLRYIDLPSNPVQELKWKAFMPQVESKEPRSIVDFAINLHEHNLISLITESRSRNGNTSLFKLELRLHEFSTGNPHPQAKRTTLPITNSEHQYGVQPAVNCEIVGDHLALVAYFWRDPTAPCDVLVYNWKTGERLMKVAGNSSTYGGIIFLSVDKILLPNILENTLEIWKIPSPGEEPPEGPMLRLGLFQTAPNYNIRYISCRAEPNPAPLNAVMRTDRPFYASADDAIVLLHLRIQGMGEFSLLTVFVHRSALLKIAEDGSETDVPIPWNEWAPNIAFCYDCSGDRASRWITTTCGQRYVLLPLSEDEDLDPNLTSNVVILDFGKSHVQKIEQDIEAGKIKVGSDVDEYGPIVRRGPHHLPRESKKMFADDMICHLPYVESRSREKYAFNGVLMDEERVIGIKVLFPWLFRYIREADYGRLTCSWDVFKG</sequence>